<feature type="compositionally biased region" description="Basic and acidic residues" evidence="3">
    <location>
        <begin position="366"/>
        <end position="394"/>
    </location>
</feature>
<proteinExistence type="predicted"/>
<dbReference type="AlphaFoldDB" id="A0A0P1BHK0"/>
<evidence type="ECO:0000256" key="3">
    <source>
        <dbReference type="SAM" id="MobiDB-lite"/>
    </source>
</evidence>
<dbReference type="InterPro" id="IPR032675">
    <property type="entry name" value="LRR_dom_sf"/>
</dbReference>
<feature type="region of interest" description="Disordered" evidence="3">
    <location>
        <begin position="1"/>
        <end position="279"/>
    </location>
</feature>
<dbReference type="GO" id="GO:0035591">
    <property type="term" value="F:signaling adaptor activity"/>
    <property type="evidence" value="ECO:0007669"/>
    <property type="project" value="TreeGrafter"/>
</dbReference>
<keyword evidence="1" id="KW-0433">Leucine-rich repeat</keyword>
<protein>
    <submittedName>
        <fullName evidence="4">Protein phosphatase 1, regulatory subunit, and related proteins</fullName>
    </submittedName>
</protein>
<dbReference type="GO" id="GO:0031028">
    <property type="term" value="P:septation initiation signaling"/>
    <property type="evidence" value="ECO:0007669"/>
    <property type="project" value="TreeGrafter"/>
</dbReference>
<dbReference type="InterPro" id="IPR001611">
    <property type="entry name" value="Leu-rich_rpt"/>
</dbReference>
<dbReference type="Gene3D" id="3.80.10.10">
    <property type="entry name" value="Ribonuclease Inhibitor"/>
    <property type="match status" value="1"/>
</dbReference>
<sequence length="785" mass="84409">MSPDERPAGFRSSKPNQRFLRTDSGLRAGPTSPSMRVPSHSHAVGPGSSLTSADGTGATGVSASGSFRDALGASSFEPAPPAASQPALSRRPSSEGSETSTASGAKAGSKTLERVGADTSVISDGTAQEEEEADAGSPEESTARIPTRASVATESPAESSFGMAREPDVPEQTFVEHSNVGSLPPPLKPAAAEQDSPREASRLAADAAERRRKERDQKRLRLLAPPSPGSSEGSDASATEQEHVERQEVPAFKPRFSTAEPEEEELIHISGSAEGELKPSRRDYAQEGTEFLARLQNVRLASEATSRSMSGESATDAMVPDTDRIPSAPSSTSLVGRSGRVDESPRRMLRRFSAIDRAYQEYEAESMERSFEAAERLRREEEDERRADEEFRRLEAKKHARGLAGVRGRPSDPQAPPTDASDASAGMLDASLQAHKEEVFSAGSTNEPSKASRASVVGAPRLDSLTPVDSADPTLIRKSSLVHIGPEALPSNIDELGGGRMIFDAASQKWIKKSSGGLQDPIVKSEGRLIAGLPSSAHIGKSRQNAESFHPTAEIERNALGSASAAIASLASGGRSPWNITALRQRRGRGDDDGEMSFLTNASFAMAHDRIVELIVDVAPWHEGWKDMLEIDLSGRRVESVVRLKEHLPSLQIAHLHHNELSYLTGLPENLRELHASHNSIPPTISFSHLPLLTVLDISHNAIGSLAALSGLIHLRDLRADATGVDSIEGIEHLEGLKVLSLRQNALSTLNLLEVKWRKLEKLNLRHNGLRSTAVLCIEYKDLHH</sequence>
<feature type="compositionally biased region" description="Low complexity" evidence="3">
    <location>
        <begin position="51"/>
        <end position="66"/>
    </location>
</feature>
<keyword evidence="5" id="KW-1185">Reference proteome</keyword>
<accession>A0A0P1BHK0</accession>
<dbReference type="InterPro" id="IPR052574">
    <property type="entry name" value="CDIRP"/>
</dbReference>
<evidence type="ECO:0000256" key="2">
    <source>
        <dbReference type="ARBA" id="ARBA00022737"/>
    </source>
</evidence>
<evidence type="ECO:0000313" key="4">
    <source>
        <dbReference type="EMBL" id="CEH15263.1"/>
    </source>
</evidence>
<evidence type="ECO:0000313" key="5">
    <source>
        <dbReference type="Proteomes" id="UP000054845"/>
    </source>
</evidence>
<feature type="region of interest" description="Disordered" evidence="3">
    <location>
        <begin position="302"/>
        <end position="343"/>
    </location>
</feature>
<feature type="region of interest" description="Disordered" evidence="3">
    <location>
        <begin position="363"/>
        <end position="424"/>
    </location>
</feature>
<organism evidence="4 5">
    <name type="scientific">Ceraceosorus bombacis</name>
    <dbReference type="NCBI Taxonomy" id="401625"/>
    <lineage>
        <taxon>Eukaryota</taxon>
        <taxon>Fungi</taxon>
        <taxon>Dikarya</taxon>
        <taxon>Basidiomycota</taxon>
        <taxon>Ustilaginomycotina</taxon>
        <taxon>Exobasidiomycetes</taxon>
        <taxon>Ceraceosorales</taxon>
        <taxon>Ceraceosoraceae</taxon>
        <taxon>Ceraceosorus</taxon>
    </lineage>
</organism>
<dbReference type="OrthoDB" id="7451790at2759"/>
<dbReference type="Proteomes" id="UP000054845">
    <property type="component" value="Unassembled WGS sequence"/>
</dbReference>
<evidence type="ECO:0000256" key="1">
    <source>
        <dbReference type="ARBA" id="ARBA00022614"/>
    </source>
</evidence>
<feature type="compositionally biased region" description="Polar residues" evidence="3">
    <location>
        <begin position="303"/>
        <end position="313"/>
    </location>
</feature>
<dbReference type="SUPFAM" id="SSF52058">
    <property type="entry name" value="L domain-like"/>
    <property type="match status" value="1"/>
</dbReference>
<dbReference type="PANTHER" id="PTHR47566">
    <property type="match status" value="1"/>
</dbReference>
<reference evidence="5" key="1">
    <citation type="submission" date="2014-09" db="EMBL/GenBank/DDBJ databases">
        <authorList>
            <person name="Sharma Rahul"/>
            <person name="Thines Marco"/>
        </authorList>
    </citation>
    <scope>NUCLEOTIDE SEQUENCE [LARGE SCALE GENOMIC DNA]</scope>
</reference>
<dbReference type="GO" id="GO:1902412">
    <property type="term" value="P:regulation of mitotic cytokinesis"/>
    <property type="evidence" value="ECO:0007669"/>
    <property type="project" value="TreeGrafter"/>
</dbReference>
<name>A0A0P1BHK0_9BASI</name>
<dbReference type="STRING" id="401625.A0A0P1BHK0"/>
<keyword evidence="2" id="KW-0677">Repeat</keyword>
<feature type="compositionally biased region" description="Low complexity" evidence="3">
    <location>
        <begin position="84"/>
        <end position="105"/>
    </location>
</feature>
<dbReference type="EMBL" id="CCYA01000260">
    <property type="protein sequence ID" value="CEH15263.1"/>
    <property type="molecule type" value="Genomic_DNA"/>
</dbReference>
<dbReference type="PROSITE" id="PS51450">
    <property type="entry name" value="LRR"/>
    <property type="match status" value="1"/>
</dbReference>
<dbReference type="GO" id="GO:0061499">
    <property type="term" value="C:outer plaque of mitotic spindle pole body"/>
    <property type="evidence" value="ECO:0007669"/>
    <property type="project" value="TreeGrafter"/>
</dbReference>
<feature type="compositionally biased region" description="Polar residues" evidence="3">
    <location>
        <begin position="229"/>
        <end position="239"/>
    </location>
</feature>
<feature type="compositionally biased region" description="Basic and acidic residues" evidence="3">
    <location>
        <begin position="195"/>
        <end position="219"/>
    </location>
</feature>
<dbReference type="PANTHER" id="PTHR47566:SF1">
    <property type="entry name" value="PROTEIN NUD1"/>
    <property type="match status" value="1"/>
</dbReference>